<reference evidence="8 9" key="1">
    <citation type="journal article" date="2014" name="PLoS ONE">
        <title>The first complete genome sequence of the class fimbriimonadia in the phylum armatimonadetes.</title>
        <authorList>
            <person name="Hu Z.Y."/>
            <person name="Wang Y.Z."/>
            <person name="Im W.T."/>
            <person name="Wang S.Y."/>
            <person name="Zhao G.P."/>
            <person name="Zheng H.J."/>
            <person name="Quan Z.X."/>
        </authorList>
    </citation>
    <scope>NUCLEOTIDE SEQUENCE [LARGE SCALE GENOMIC DNA]</scope>
    <source>
        <strain evidence="8">Gsoil 348</strain>
    </source>
</reference>
<keyword evidence="9" id="KW-1185">Reference proteome</keyword>
<dbReference type="Gene3D" id="2.60.40.1180">
    <property type="entry name" value="Golgi alpha-mannosidase II"/>
    <property type="match status" value="1"/>
</dbReference>
<dbReference type="InterPro" id="IPR008979">
    <property type="entry name" value="Galactose-bd-like_sf"/>
</dbReference>
<evidence type="ECO:0000256" key="5">
    <source>
        <dbReference type="ARBA" id="ARBA00023295"/>
    </source>
</evidence>
<dbReference type="Proteomes" id="UP000027982">
    <property type="component" value="Chromosome"/>
</dbReference>
<evidence type="ECO:0000256" key="3">
    <source>
        <dbReference type="ARBA" id="ARBA00022801"/>
    </source>
</evidence>
<dbReference type="SUPFAM" id="SSF49785">
    <property type="entry name" value="Galactose-binding domain-like"/>
    <property type="match status" value="1"/>
</dbReference>
<evidence type="ECO:0000256" key="6">
    <source>
        <dbReference type="RuleBase" id="RU361168"/>
    </source>
</evidence>
<dbReference type="EMBL" id="CP007139">
    <property type="protein sequence ID" value="AIE85418.1"/>
    <property type="molecule type" value="Genomic_DNA"/>
</dbReference>
<dbReference type="InterPro" id="IPR038637">
    <property type="entry name" value="NPCBM_sf"/>
</dbReference>
<dbReference type="AlphaFoldDB" id="A0A068NPC8"/>
<accession>A0A068NPC8</accession>
<dbReference type="SMART" id="SM00776">
    <property type="entry name" value="NPCBM"/>
    <property type="match status" value="1"/>
</dbReference>
<dbReference type="FunFam" id="2.60.40.1180:FF:000008">
    <property type="entry name" value="Alpha-galactosidase"/>
    <property type="match status" value="1"/>
</dbReference>
<dbReference type="InterPro" id="IPR002241">
    <property type="entry name" value="Glyco_hydro_27"/>
</dbReference>
<organism evidence="8 9">
    <name type="scientific">Fimbriimonas ginsengisoli Gsoil 348</name>
    <dbReference type="NCBI Taxonomy" id="661478"/>
    <lineage>
        <taxon>Bacteria</taxon>
        <taxon>Bacillati</taxon>
        <taxon>Armatimonadota</taxon>
        <taxon>Fimbriimonadia</taxon>
        <taxon>Fimbriimonadales</taxon>
        <taxon>Fimbriimonadaceae</taxon>
        <taxon>Fimbriimonas</taxon>
    </lineage>
</organism>
<dbReference type="KEGG" id="fgi:OP10G_2050"/>
<dbReference type="InterPro" id="IPR013222">
    <property type="entry name" value="Glyco_hyd_98_carb-bd"/>
</dbReference>
<dbReference type="Pfam" id="PF08305">
    <property type="entry name" value="NPCBM"/>
    <property type="match status" value="1"/>
</dbReference>
<dbReference type="Pfam" id="PF17801">
    <property type="entry name" value="Melibiase_C"/>
    <property type="match status" value="1"/>
</dbReference>
<keyword evidence="3 6" id="KW-0378">Hydrolase</keyword>
<keyword evidence="5 6" id="KW-0326">Glycosidase</keyword>
<dbReference type="PRINTS" id="PR00740">
    <property type="entry name" value="GLHYDRLASE27"/>
</dbReference>
<keyword evidence="4 6" id="KW-1015">Disulfide bond</keyword>
<dbReference type="Pfam" id="PF16499">
    <property type="entry name" value="Melibiase_2"/>
    <property type="match status" value="1"/>
</dbReference>
<dbReference type="PROSITE" id="PS00512">
    <property type="entry name" value="ALPHA_GALACTOSIDASE"/>
    <property type="match status" value="1"/>
</dbReference>
<dbReference type="PANTHER" id="PTHR11452:SF75">
    <property type="entry name" value="ALPHA-GALACTOSIDASE MEL1"/>
    <property type="match status" value="1"/>
</dbReference>
<dbReference type="SUPFAM" id="SSF51445">
    <property type="entry name" value="(Trans)glycosidases"/>
    <property type="match status" value="1"/>
</dbReference>
<dbReference type="CDD" id="cd14792">
    <property type="entry name" value="GH27"/>
    <property type="match status" value="1"/>
</dbReference>
<dbReference type="InterPro" id="IPR000111">
    <property type="entry name" value="Glyco_hydro_27/36_CS"/>
</dbReference>
<feature type="domain" description="Glycosyl hydrolase family 98 putative carbohydrate-binding module" evidence="7">
    <location>
        <begin position="16"/>
        <end position="155"/>
    </location>
</feature>
<dbReference type="GO" id="GO:0005975">
    <property type="term" value="P:carbohydrate metabolic process"/>
    <property type="evidence" value="ECO:0007669"/>
    <property type="project" value="InterPro"/>
</dbReference>
<dbReference type="EC" id="3.2.1.22" evidence="6"/>
<evidence type="ECO:0000256" key="2">
    <source>
        <dbReference type="ARBA" id="ARBA00022729"/>
    </source>
</evidence>
<comment type="catalytic activity">
    <reaction evidence="6">
        <text>Hydrolysis of terminal, non-reducing alpha-D-galactose residues in alpha-D-galactosides, including galactose oligosaccharides, galactomannans and galactolipids.</text>
        <dbReference type="EC" id="3.2.1.22"/>
    </reaction>
</comment>
<dbReference type="eggNOG" id="COG1501">
    <property type="taxonomic scope" value="Bacteria"/>
</dbReference>
<dbReference type="InterPro" id="IPR013780">
    <property type="entry name" value="Glyco_hydro_b"/>
</dbReference>
<dbReference type="PANTHER" id="PTHR11452">
    <property type="entry name" value="ALPHA-GALACTOSIDASE/ALPHA-N-ACETYLGALACTOSAMINIDASE"/>
    <property type="match status" value="1"/>
</dbReference>
<proteinExistence type="inferred from homology"/>
<gene>
    <name evidence="8" type="ORF">OP10G_2050</name>
</gene>
<dbReference type="SUPFAM" id="SSF51011">
    <property type="entry name" value="Glycosyl hydrolase domain"/>
    <property type="match status" value="1"/>
</dbReference>
<dbReference type="STRING" id="661478.OP10G_2050"/>
<name>A0A068NPC8_FIMGI</name>
<dbReference type="InterPro" id="IPR041233">
    <property type="entry name" value="Melibiase_C"/>
</dbReference>
<protein>
    <recommendedName>
        <fullName evidence="6">Alpha-galactosidase</fullName>
        <ecNumber evidence="6">3.2.1.22</ecNumber>
    </recommendedName>
    <alternativeName>
        <fullName evidence="6">Melibiase</fullName>
    </alternativeName>
</protein>
<dbReference type="OrthoDB" id="9807519at2"/>
<dbReference type="Gene3D" id="3.20.20.70">
    <property type="entry name" value="Aldolase class I"/>
    <property type="match status" value="1"/>
</dbReference>
<dbReference type="HOGENOM" id="CLU_013093_1_2_0"/>
<comment type="similarity">
    <text evidence="1 6">Belongs to the glycosyl hydrolase 27 family.</text>
</comment>
<sequence length="641" mass="69392">MTPTLVAALALATQNGADVVRLQDLSLNSMSQDYGAPNVARTVDGNPLKLGGQTFAEGVGTHARSEVIVRLGGQAIEFTATVGVDDETEGKGTVVFRVYAGEKLAFDSGVMHSGDKPKAVKVDLRGAKVLRLLVTDARDGIDHDHADWADARITVLPGKRKAIQSGMPMEPAMKIAMDTPSRTEINGPRVVGGTPGRDFLFRIPASGKRPLRYRATGLPEGLAIDAQRGIVSGRVAKAGRYNATITVEGPGGRDSRSLRLVFGSHQLALTPPMGWNSWNVWGLNVDSDKVRAAADSFVKSGLADAGYAFINIDDGWEAPKRNEDGEITPNAKFPDMSALSTYVHSQGLKLGIYSSPGPQTCGGYLGSWQHEFQDAKTYAKWGIDYLKYDWCSYGNIEPRPDLIGLQKPYRMMRAALDDSGRDIVFSLCQYGMGDVFKWGKQVGGNVWRTTGDITDTWGSMSGIGFAHSEKAMGARPGGFNDPDMLVVGNLGWGPNPRPTRLTPNEQITHITLWSLLAAPLIIGCDLTKLDPFTKAVLTNHDVVEIDQDPIGKAATRRKKTGDLEVWARPLWDGSYAVGLFNRGYERAKISADWKDLDAHLGGSQPVRDLWQRRNVGSFSGGYSAMVPAHGAVLIRVGKISK</sequence>
<dbReference type="InterPro" id="IPR013785">
    <property type="entry name" value="Aldolase_TIM"/>
</dbReference>
<keyword evidence="2" id="KW-0732">Signal</keyword>
<evidence type="ECO:0000313" key="9">
    <source>
        <dbReference type="Proteomes" id="UP000027982"/>
    </source>
</evidence>
<dbReference type="RefSeq" id="WP_025226008.1">
    <property type="nucleotide sequence ID" value="NZ_CP007139.1"/>
</dbReference>
<dbReference type="GO" id="GO:0004557">
    <property type="term" value="F:alpha-galactosidase activity"/>
    <property type="evidence" value="ECO:0007669"/>
    <property type="project" value="UniProtKB-EC"/>
</dbReference>
<evidence type="ECO:0000259" key="7">
    <source>
        <dbReference type="SMART" id="SM00776"/>
    </source>
</evidence>
<dbReference type="InterPro" id="IPR017853">
    <property type="entry name" value="GH"/>
</dbReference>
<dbReference type="Gene3D" id="2.60.120.1060">
    <property type="entry name" value="NPCBM/NEW2 domain"/>
    <property type="match status" value="1"/>
</dbReference>
<dbReference type="Gene3D" id="2.60.40.10">
    <property type="entry name" value="Immunoglobulins"/>
    <property type="match status" value="1"/>
</dbReference>
<evidence type="ECO:0000256" key="4">
    <source>
        <dbReference type="ARBA" id="ARBA00023157"/>
    </source>
</evidence>
<evidence type="ECO:0000256" key="1">
    <source>
        <dbReference type="ARBA" id="ARBA00009743"/>
    </source>
</evidence>
<dbReference type="InterPro" id="IPR013783">
    <property type="entry name" value="Ig-like_fold"/>
</dbReference>
<dbReference type="Pfam" id="PF05345">
    <property type="entry name" value="He_PIG"/>
    <property type="match status" value="1"/>
</dbReference>
<evidence type="ECO:0000313" key="8">
    <source>
        <dbReference type="EMBL" id="AIE85418.1"/>
    </source>
</evidence>